<proteinExistence type="predicted"/>
<reference evidence="3" key="1">
    <citation type="submission" date="2018-06" db="EMBL/GenBank/DDBJ databases">
        <authorList>
            <person name="Zhirakovskaya E."/>
        </authorList>
    </citation>
    <scope>NUCLEOTIDE SEQUENCE</scope>
</reference>
<dbReference type="InterPro" id="IPR009014">
    <property type="entry name" value="Transketo_C/PFOR_II"/>
</dbReference>
<keyword evidence="1 3" id="KW-0560">Oxidoreductase</keyword>
<dbReference type="SUPFAM" id="SSF52922">
    <property type="entry name" value="TK C-terminal domain-like"/>
    <property type="match status" value="1"/>
</dbReference>
<evidence type="ECO:0000313" key="3">
    <source>
        <dbReference type="EMBL" id="VAV93266.1"/>
    </source>
</evidence>
<dbReference type="GO" id="GO:0006979">
    <property type="term" value="P:response to oxidative stress"/>
    <property type="evidence" value="ECO:0007669"/>
    <property type="project" value="TreeGrafter"/>
</dbReference>
<dbReference type="Gene3D" id="3.40.50.970">
    <property type="match status" value="1"/>
</dbReference>
<dbReference type="EC" id="1.2.7.-" evidence="3"/>
<dbReference type="PANTHER" id="PTHR32154">
    <property type="entry name" value="PYRUVATE-FLAVODOXIN OXIDOREDUCTASE-RELATED"/>
    <property type="match status" value="1"/>
</dbReference>
<dbReference type="InterPro" id="IPR002880">
    <property type="entry name" value="Pyrv_Fd/Flavodoxin_OxRdtase_N"/>
</dbReference>
<protein>
    <submittedName>
        <fullName evidence="3">2-oxoglutarate/2-oxoacid ferredoxin oxidoreductase, gamma subunit / 2-oxoglutarate/2-oxoacid ferredoxin oxidoreductase, alpha subunit</fullName>
        <ecNumber evidence="3">1.2.7.-</ecNumber>
    </submittedName>
</protein>
<dbReference type="PANTHER" id="PTHR32154:SF29">
    <property type="entry name" value="BLR6743 PROTEIN"/>
    <property type="match status" value="1"/>
</dbReference>
<dbReference type="GO" id="GO:0016491">
    <property type="term" value="F:oxidoreductase activity"/>
    <property type="evidence" value="ECO:0007669"/>
    <property type="project" value="UniProtKB-KW"/>
</dbReference>
<dbReference type="EMBL" id="UOEI01000097">
    <property type="protein sequence ID" value="VAV93266.1"/>
    <property type="molecule type" value="Genomic_DNA"/>
</dbReference>
<dbReference type="Pfam" id="PF01855">
    <property type="entry name" value="POR_N"/>
    <property type="match status" value="1"/>
</dbReference>
<evidence type="ECO:0000256" key="1">
    <source>
        <dbReference type="ARBA" id="ARBA00023002"/>
    </source>
</evidence>
<accession>A0A3B0RXJ3</accession>
<dbReference type="InterPro" id="IPR029061">
    <property type="entry name" value="THDP-binding"/>
</dbReference>
<gene>
    <name evidence="3" type="ORF">MNBD_ACTINO01-957</name>
</gene>
<name>A0A3B0RXJ3_9ZZZZ</name>
<dbReference type="InterPro" id="IPR050722">
    <property type="entry name" value="Pyruvate:ferred/Flavod_OxRd"/>
</dbReference>
<evidence type="ECO:0000259" key="2">
    <source>
        <dbReference type="Pfam" id="PF01855"/>
    </source>
</evidence>
<organism evidence="3">
    <name type="scientific">hydrothermal vent metagenome</name>
    <dbReference type="NCBI Taxonomy" id="652676"/>
    <lineage>
        <taxon>unclassified sequences</taxon>
        <taxon>metagenomes</taxon>
        <taxon>ecological metagenomes</taxon>
    </lineage>
</organism>
<dbReference type="SUPFAM" id="SSF52518">
    <property type="entry name" value="Thiamin diphosphate-binding fold (THDP-binding)"/>
    <property type="match status" value="1"/>
</dbReference>
<feature type="domain" description="Pyruvate flavodoxin/ferredoxin oxidoreductase pyrimidine binding" evidence="2">
    <location>
        <begin position="2"/>
        <end position="115"/>
    </location>
</feature>
<dbReference type="AlphaFoldDB" id="A0A3B0RXJ3"/>
<dbReference type="Gene3D" id="3.40.50.920">
    <property type="match status" value="1"/>
</dbReference>
<dbReference type="CDD" id="cd07034">
    <property type="entry name" value="TPP_PYR_PFOR_IOR-alpha_like"/>
    <property type="match status" value="1"/>
</dbReference>
<sequence length="313" mass="33179">MRSLVATSGPGISLMQEGIGHAGATELPLVVIDAQRAGPSTGMPTKSEQSDIGMLVHGGNGDFPRIVLAPGNPTDAFELAVTATNLAQAIQGPVYLMLDQAVSQDSATVPPFDVTDIEINPGHRLTQDQLDTLDEYRRYAITNEGPSPLAVPGMPGGMSLVTGNEHDEWGKVSTDPTNRVAMMNKRARKIETVTNTLPKGHRFGNPSAPIGILGIGMESGVMAEAVEQLTATGLPIAGLQPRTVWPVLDETLAFLTSLERVYVVEHNHEGQLAQILASVGKDCTTVISILKYDGVPFTPRELAAKITDKEAAT</sequence>